<dbReference type="RefSeq" id="WP_106186653.1">
    <property type="nucleotide sequence ID" value="NZ_PVTF01000002.1"/>
</dbReference>
<accession>A0A2T0THM9</accession>
<keyword evidence="1" id="KW-0418">Kinase</keyword>
<comment type="caution">
    <text evidence="1">The sequence shown here is derived from an EMBL/GenBank/DDBJ whole genome shotgun (WGS) entry which is preliminary data.</text>
</comment>
<dbReference type="SUPFAM" id="SSF56112">
    <property type="entry name" value="Protein kinase-like (PK-like)"/>
    <property type="match status" value="1"/>
</dbReference>
<dbReference type="InterPro" id="IPR006748">
    <property type="entry name" value="NH2Glyco/OHUrea_AB-resist_kin"/>
</dbReference>
<evidence type="ECO:0000313" key="1">
    <source>
        <dbReference type="EMBL" id="PRY45115.1"/>
    </source>
</evidence>
<sequence>MIVVPPEFAQWRSRVDGAAGRSWVAALPELVERLCARWDLVVDDTAVRHGGSGLAVMVHRAGVPCVLKLSREASDEAVALTAWGGRGAVRLLEAEPDALLLERLSHRTLHDVALPEAAEVAGALIRRLAVPAPAGLPGLDEIASSMVDRLVPDSPVPPAWVDAARGYAAELGGGDLLVHADLHYGNVLAGTREPWLAVDPRPIRGHPEFSVPELMWTRADDPSVESDADVRRLLHTIVEAGALDPCAAFGWTVARSADYWAWGLEQGLTIDPARCERVLAALLG</sequence>
<dbReference type="Pfam" id="PF04655">
    <property type="entry name" value="APH_6_hur"/>
    <property type="match status" value="1"/>
</dbReference>
<protein>
    <submittedName>
        <fullName evidence="1">Streptomycin 6-kinase</fullName>
    </submittedName>
</protein>
<dbReference type="GO" id="GO:0019748">
    <property type="term" value="P:secondary metabolic process"/>
    <property type="evidence" value="ECO:0007669"/>
    <property type="project" value="InterPro"/>
</dbReference>
<proteinExistence type="predicted"/>
<dbReference type="AlphaFoldDB" id="A0A2T0THM9"/>
<dbReference type="EMBL" id="PVTF01000002">
    <property type="protein sequence ID" value="PRY45115.1"/>
    <property type="molecule type" value="Genomic_DNA"/>
</dbReference>
<evidence type="ECO:0000313" key="2">
    <source>
        <dbReference type="Proteomes" id="UP000239494"/>
    </source>
</evidence>
<dbReference type="GO" id="GO:0016773">
    <property type="term" value="F:phosphotransferase activity, alcohol group as acceptor"/>
    <property type="evidence" value="ECO:0007669"/>
    <property type="project" value="InterPro"/>
</dbReference>
<dbReference type="GO" id="GO:0016301">
    <property type="term" value="F:kinase activity"/>
    <property type="evidence" value="ECO:0007669"/>
    <property type="project" value="UniProtKB-KW"/>
</dbReference>
<name>A0A2T0THM9_9PSEU</name>
<dbReference type="Proteomes" id="UP000239494">
    <property type="component" value="Unassembled WGS sequence"/>
</dbReference>
<gene>
    <name evidence="1" type="ORF">CLV43_102680</name>
</gene>
<reference evidence="1 2" key="1">
    <citation type="submission" date="2018-03" db="EMBL/GenBank/DDBJ databases">
        <title>Genomic Encyclopedia of Archaeal and Bacterial Type Strains, Phase II (KMG-II): from individual species to whole genera.</title>
        <authorList>
            <person name="Goeker M."/>
        </authorList>
    </citation>
    <scope>NUCLEOTIDE SEQUENCE [LARGE SCALE GENOMIC DNA]</scope>
    <source>
        <strain evidence="1 2">DSM 44720</strain>
    </source>
</reference>
<keyword evidence="1" id="KW-0808">Transferase</keyword>
<dbReference type="OrthoDB" id="3638028at2"/>
<organism evidence="1 2">
    <name type="scientific">Umezawaea tangerina</name>
    <dbReference type="NCBI Taxonomy" id="84725"/>
    <lineage>
        <taxon>Bacteria</taxon>
        <taxon>Bacillati</taxon>
        <taxon>Actinomycetota</taxon>
        <taxon>Actinomycetes</taxon>
        <taxon>Pseudonocardiales</taxon>
        <taxon>Pseudonocardiaceae</taxon>
        <taxon>Umezawaea</taxon>
    </lineage>
</organism>
<keyword evidence="2" id="KW-1185">Reference proteome</keyword>
<dbReference type="InterPro" id="IPR011009">
    <property type="entry name" value="Kinase-like_dom_sf"/>
</dbReference>